<evidence type="ECO:0000313" key="10">
    <source>
        <dbReference type="Proteomes" id="UP001460270"/>
    </source>
</evidence>
<comment type="caution">
    <text evidence="9">The sequence shown here is derived from an EMBL/GenBank/DDBJ whole genome shotgun (WGS) entry which is preliminary data.</text>
</comment>
<dbReference type="PANTHER" id="PTHR24103">
    <property type="entry name" value="E3 UBIQUITIN-PROTEIN LIGASE TRIM"/>
    <property type="match status" value="1"/>
</dbReference>
<dbReference type="PROSITE" id="PS50089">
    <property type="entry name" value="ZF_RING_2"/>
    <property type="match status" value="1"/>
</dbReference>
<accession>A0AAW0MSX7</accession>
<dbReference type="SUPFAM" id="SSF57845">
    <property type="entry name" value="B-box zinc-binding domain"/>
    <property type="match status" value="1"/>
</dbReference>
<name>A0AAW0MSX7_9GOBI</name>
<dbReference type="PROSITE" id="PS50188">
    <property type="entry name" value="B302_SPRY"/>
    <property type="match status" value="1"/>
</dbReference>
<keyword evidence="10" id="KW-1185">Reference proteome</keyword>
<dbReference type="GO" id="GO:0008270">
    <property type="term" value="F:zinc ion binding"/>
    <property type="evidence" value="ECO:0007669"/>
    <property type="project" value="UniProtKB-KW"/>
</dbReference>
<dbReference type="SUPFAM" id="SSF57850">
    <property type="entry name" value="RING/U-box"/>
    <property type="match status" value="1"/>
</dbReference>
<dbReference type="SMART" id="SM00336">
    <property type="entry name" value="BBOX"/>
    <property type="match status" value="1"/>
</dbReference>
<dbReference type="SMART" id="SM00184">
    <property type="entry name" value="RING"/>
    <property type="match status" value="1"/>
</dbReference>
<keyword evidence="1" id="KW-0479">Metal-binding</keyword>
<evidence type="ECO:0000256" key="4">
    <source>
        <dbReference type="PROSITE-ProRule" id="PRU00024"/>
    </source>
</evidence>
<reference evidence="10" key="1">
    <citation type="submission" date="2024-04" db="EMBL/GenBank/DDBJ databases">
        <title>Salinicola lusitanus LLJ914,a marine bacterium isolated from the Okinawa Trough.</title>
        <authorList>
            <person name="Li J."/>
        </authorList>
    </citation>
    <scope>NUCLEOTIDE SEQUENCE [LARGE SCALE GENOMIC DNA]</scope>
</reference>
<dbReference type="PROSITE" id="PS00518">
    <property type="entry name" value="ZF_RING_1"/>
    <property type="match status" value="1"/>
</dbReference>
<dbReference type="Pfam" id="PF00622">
    <property type="entry name" value="SPRY"/>
    <property type="match status" value="1"/>
</dbReference>
<dbReference type="InterPro" id="IPR003879">
    <property type="entry name" value="Butyrophylin_SPRY"/>
</dbReference>
<dbReference type="InterPro" id="IPR001870">
    <property type="entry name" value="B30.2/SPRY"/>
</dbReference>
<dbReference type="InterPro" id="IPR043136">
    <property type="entry name" value="B30.2/SPRY_sf"/>
</dbReference>
<gene>
    <name evidence="9" type="ORF">WMY93_030675</name>
</gene>
<protein>
    <submittedName>
        <fullName evidence="9">Uncharacterized protein</fullName>
    </submittedName>
</protein>
<evidence type="ECO:0000313" key="9">
    <source>
        <dbReference type="EMBL" id="KAK7879748.1"/>
    </source>
</evidence>
<evidence type="ECO:0000256" key="3">
    <source>
        <dbReference type="ARBA" id="ARBA00022833"/>
    </source>
</evidence>
<dbReference type="InterPro" id="IPR013320">
    <property type="entry name" value="ConA-like_dom_sf"/>
</dbReference>
<dbReference type="InterPro" id="IPR001841">
    <property type="entry name" value="Znf_RING"/>
</dbReference>
<dbReference type="Gene3D" id="3.30.160.60">
    <property type="entry name" value="Classic Zinc Finger"/>
    <property type="match status" value="1"/>
</dbReference>
<keyword evidence="2 4" id="KW-0863">Zinc-finger</keyword>
<dbReference type="SMART" id="SM00449">
    <property type="entry name" value="SPRY"/>
    <property type="match status" value="1"/>
</dbReference>
<dbReference type="PRINTS" id="PR01407">
    <property type="entry name" value="BUTYPHLNCDUF"/>
</dbReference>
<dbReference type="PROSITE" id="PS50119">
    <property type="entry name" value="ZF_BBOX"/>
    <property type="match status" value="1"/>
</dbReference>
<evidence type="ECO:0000256" key="2">
    <source>
        <dbReference type="ARBA" id="ARBA00022771"/>
    </source>
</evidence>
<dbReference type="Pfam" id="PF00643">
    <property type="entry name" value="zf-B_box"/>
    <property type="match status" value="1"/>
</dbReference>
<evidence type="ECO:0000259" key="8">
    <source>
        <dbReference type="PROSITE" id="PS50188"/>
    </source>
</evidence>
<dbReference type="Proteomes" id="UP001460270">
    <property type="component" value="Unassembled WGS sequence"/>
</dbReference>
<dbReference type="InterPro" id="IPR013083">
    <property type="entry name" value="Znf_RING/FYVE/PHD"/>
</dbReference>
<organism evidence="9 10">
    <name type="scientific">Mugilogobius chulae</name>
    <name type="common">yellowstripe goby</name>
    <dbReference type="NCBI Taxonomy" id="88201"/>
    <lineage>
        <taxon>Eukaryota</taxon>
        <taxon>Metazoa</taxon>
        <taxon>Chordata</taxon>
        <taxon>Craniata</taxon>
        <taxon>Vertebrata</taxon>
        <taxon>Euteleostomi</taxon>
        <taxon>Actinopterygii</taxon>
        <taxon>Neopterygii</taxon>
        <taxon>Teleostei</taxon>
        <taxon>Neoteleostei</taxon>
        <taxon>Acanthomorphata</taxon>
        <taxon>Gobiaria</taxon>
        <taxon>Gobiiformes</taxon>
        <taxon>Gobioidei</taxon>
        <taxon>Gobiidae</taxon>
        <taxon>Gobionellinae</taxon>
        <taxon>Mugilogobius</taxon>
    </lineage>
</organism>
<feature type="domain" description="RING-type" evidence="6">
    <location>
        <begin position="11"/>
        <end position="51"/>
    </location>
</feature>
<evidence type="ECO:0000259" key="7">
    <source>
        <dbReference type="PROSITE" id="PS50119"/>
    </source>
</evidence>
<dbReference type="Gene3D" id="2.60.120.920">
    <property type="match status" value="1"/>
</dbReference>
<keyword evidence="3" id="KW-0862">Zinc</keyword>
<feature type="coiled-coil region" evidence="5">
    <location>
        <begin position="185"/>
        <end position="230"/>
    </location>
</feature>
<dbReference type="InterPro" id="IPR000315">
    <property type="entry name" value="Znf_B-box"/>
</dbReference>
<dbReference type="InterPro" id="IPR017907">
    <property type="entry name" value="Znf_RING_CS"/>
</dbReference>
<dbReference type="AlphaFoldDB" id="A0AAW0MSX7"/>
<proteinExistence type="predicted"/>
<keyword evidence="5" id="KW-0175">Coiled coil</keyword>
<dbReference type="Gene3D" id="3.30.40.10">
    <property type="entry name" value="Zinc/RING finger domain, C3HC4 (zinc finger)"/>
    <property type="match status" value="1"/>
</dbReference>
<dbReference type="Pfam" id="PF15227">
    <property type="entry name" value="zf-C3HC4_4"/>
    <property type="match status" value="1"/>
</dbReference>
<evidence type="ECO:0000256" key="5">
    <source>
        <dbReference type="SAM" id="Coils"/>
    </source>
</evidence>
<sequence>MELDFKEFLTCPVCLDIFIEPVSLSCHHSFCHNCLHSFWTKNQTQTCLVCRRKSSKDHPGINFNLKHLSISLRQKQAASVHLQKDPVCRSHPQVPPLFCKDEAQAFCSACEFSQHKDHTIVSGEEAVKEVKQQQHSQLCSLSLQRQSYEELEKTYEHIQRHSEEQGHYCERQIRAVFEQLQQFLRDEEKKALSALREEQDRQTQNMSTEIQRIREQLTALNQSIQQLQQRLHTEACHTPPQSPAPRLRPKAGLLIDQVKVLGNLGFRVWEKMRTLVTYSPVLLDPNTASREILQVRMVLGSEGISAGTQQWDVQVGDHPRWDIGVAQESVDRHRDMYATPKHGIWCLWHKEGRYTDGNNRIIKVDKSPERIRVQLDYDRGRVCFYDADDMTHLFTHKHTFTQKLFPYFEIGAAGEAQTKDLRILPAKSAVAPPEISSSCSIL</sequence>
<dbReference type="InterPro" id="IPR050143">
    <property type="entry name" value="TRIM/RBCC"/>
</dbReference>
<dbReference type="InterPro" id="IPR003877">
    <property type="entry name" value="SPRY_dom"/>
</dbReference>
<feature type="domain" description="B30.2/SPRY" evidence="8">
    <location>
        <begin position="233"/>
        <end position="426"/>
    </location>
</feature>
<evidence type="ECO:0000256" key="1">
    <source>
        <dbReference type="ARBA" id="ARBA00022723"/>
    </source>
</evidence>
<feature type="domain" description="B box-type" evidence="7">
    <location>
        <begin position="83"/>
        <end position="129"/>
    </location>
</feature>
<evidence type="ECO:0000259" key="6">
    <source>
        <dbReference type="PROSITE" id="PS50089"/>
    </source>
</evidence>
<dbReference type="EMBL" id="JBBPFD010000207">
    <property type="protein sequence ID" value="KAK7879748.1"/>
    <property type="molecule type" value="Genomic_DNA"/>
</dbReference>
<dbReference type="SUPFAM" id="SSF49899">
    <property type="entry name" value="Concanavalin A-like lectins/glucanases"/>
    <property type="match status" value="1"/>
</dbReference>